<dbReference type="AlphaFoldDB" id="A0A147B861"/>
<accession>A0A147B861</accession>
<reference evidence="1" key="1">
    <citation type="submission" date="2016-03" db="EMBL/GenBank/DDBJ databases">
        <title>Gut transcriptome analysis on engorged females of Ornithodoros mimon (Acari: Argasidae) and phylogenetic inferences of soft ticks.</title>
        <authorList>
            <person name="Landulfo G.A."/>
            <person name="Giovanni D."/>
            <person name="Carvalho E."/>
            <person name="Junqueira-de-Azevedo I."/>
            <person name="Patane J."/>
            <person name="Mendoca R."/>
            <person name="Barros-Battesti D."/>
        </authorList>
    </citation>
    <scope>NUCLEOTIDE SEQUENCE</scope>
    <source>
        <strain evidence="1">Females</strain>
        <tissue evidence="1">Gut</tissue>
    </source>
</reference>
<organism evidence="1">
    <name type="scientific">Alectorobius mimon</name>
    <dbReference type="NCBI Taxonomy" id="360319"/>
    <lineage>
        <taxon>Eukaryota</taxon>
        <taxon>Metazoa</taxon>
        <taxon>Ecdysozoa</taxon>
        <taxon>Arthropoda</taxon>
        <taxon>Chelicerata</taxon>
        <taxon>Arachnida</taxon>
        <taxon>Acari</taxon>
        <taxon>Parasitiformes</taxon>
        <taxon>Ixodida</taxon>
        <taxon>Ixodoidea</taxon>
        <taxon>Argasidae</taxon>
        <taxon>Ornithodorinae</taxon>
        <taxon>Alectorobius</taxon>
    </lineage>
</organism>
<proteinExistence type="predicted"/>
<sequence length="146" mass="15726">VCLLLLWQGICDIDKPSSAPPHPHRRETLLLQRVRQGVCVLYQPAAAPALPSAEAPVRHSAAVGCPQHGGLLPGTGPGADGQTVHGYCQDCSCQRHTGIAATVSRLVKVEVPQRLMLRTILWKGGDVVKCHGRHGVDQDLKVLFQH</sequence>
<name>A0A147B861_9ACAR</name>
<protein>
    <submittedName>
        <fullName evidence="1">Zinc finger protein 713</fullName>
    </submittedName>
</protein>
<feature type="non-terminal residue" evidence="1">
    <location>
        <position position="1"/>
    </location>
</feature>
<dbReference type="EMBL" id="GEIB01001185">
    <property type="protein sequence ID" value="JAR86950.1"/>
    <property type="molecule type" value="Transcribed_RNA"/>
</dbReference>
<evidence type="ECO:0000313" key="1">
    <source>
        <dbReference type="EMBL" id="JAR86950.1"/>
    </source>
</evidence>